<accession>A0A6J6JXB1</accession>
<evidence type="ECO:0000313" key="1">
    <source>
        <dbReference type="EMBL" id="CAB4642210.1"/>
    </source>
</evidence>
<gene>
    <name evidence="1" type="ORF">UFOPK2166_00303</name>
</gene>
<proteinExistence type="predicted"/>
<sequence>MERFNRFSGKVLVLGLAVGLGSVMGGFISASAAPTSVKVCALKTTGALRYVKTGNCKATETTLTLGQEGPVGATGPAGPAGAAGAAATSGIREITLSSDTLVIGDAGKILVTTVATDITVPADASVSFPIGTRIEIARTTGSPTFKGAAGVTVNGISAPGAASFDSGDYQQGVLIKTAANKWVLLKKPD</sequence>
<organism evidence="1">
    <name type="scientific">freshwater metagenome</name>
    <dbReference type="NCBI Taxonomy" id="449393"/>
    <lineage>
        <taxon>unclassified sequences</taxon>
        <taxon>metagenomes</taxon>
        <taxon>ecological metagenomes</taxon>
    </lineage>
</organism>
<dbReference type="EMBL" id="CAEZWB010000022">
    <property type="protein sequence ID" value="CAB4642210.1"/>
    <property type="molecule type" value="Genomic_DNA"/>
</dbReference>
<reference evidence="1" key="1">
    <citation type="submission" date="2020-05" db="EMBL/GenBank/DDBJ databases">
        <authorList>
            <person name="Chiriac C."/>
            <person name="Salcher M."/>
            <person name="Ghai R."/>
            <person name="Kavagutti S V."/>
        </authorList>
    </citation>
    <scope>NUCLEOTIDE SEQUENCE</scope>
</reference>
<dbReference type="AlphaFoldDB" id="A0A6J6JXB1"/>
<name>A0A6J6JXB1_9ZZZZ</name>
<protein>
    <submittedName>
        <fullName evidence="1">Unannotated protein</fullName>
    </submittedName>
</protein>